<proteinExistence type="predicted"/>
<accession>A0A5S9BZH1</accession>
<organism evidence="1 2">
    <name type="scientific">Tenacibaculum phage PTm5</name>
    <dbReference type="NCBI Taxonomy" id="2547426"/>
    <lineage>
        <taxon>Viruses</taxon>
        <taxon>Duplodnaviria</taxon>
        <taxon>Heunggongvirae</taxon>
        <taxon>Uroviricota</taxon>
        <taxon>Caudoviricetes</taxon>
        <taxon>Shirahamavirus</taxon>
        <taxon>Shirahamavirus PTm1</taxon>
    </lineage>
</organism>
<sequence length="428" mass="49261">MKHLIINENLIVVFCEKQNPIRQIFQEDVLYGTIELESETIYLELQDSTTYNIKFSEIKAINTTSFDKNFNKITVAGNVEFKSSNFIDFIKELQSLCQFRLHADANSMFNMLNDLSKANETALQTNKKFDNFLDDYKKFPSPILNKIKLTQAFNEVKKFRLYGSYLTPVTKIVIDDLTVVTDFISSEIIEVTITAKDILKKYNLTIISEFGENTYNEMLDVRESNWIDLREGGSAIKAGITDDKDLIIRSGMVYIRDKRGIYFMGIQRWKTIARFNKLKWKRSEETKTIEFIMTAPQGAMMLGLGTDERNNLSTSQWKEHDLTLFFNSPTSYWGLYGHNVIPNSYVRVGSYAKFDPNSVLKIRIENNGNVGAYVKVYVMPNETDWDAEGTLIVNQKVSNKFPVNSETIMPVLMPFSGVSQRFIAIKVE</sequence>
<reference evidence="1 2" key="1">
    <citation type="journal article" date="2019" name="Arch. Virol.">
        <title>A novel jumbo Tenacibaculum maritimum lytic phage with head-fiber-like appendages.</title>
        <authorList>
            <person name="Kawato Y."/>
            <person name="Istiqomah I."/>
            <person name="Gaafar A.Y."/>
            <person name="Hanaoka M."/>
            <person name="Ishimaru K."/>
            <person name="Yasuike M."/>
            <person name="Nishiki I."/>
            <person name="Nakamura Y."/>
            <person name="Fujiwara A."/>
            <person name="Nakai T."/>
        </authorList>
    </citation>
    <scope>NUCLEOTIDE SEQUENCE [LARGE SCALE GENOMIC DNA]</scope>
    <source>
        <strain evidence="1 2">PTm5</strain>
    </source>
</reference>
<dbReference type="EMBL" id="AP019525">
    <property type="protein sequence ID" value="BBI90951.1"/>
    <property type="molecule type" value="Genomic_DNA"/>
</dbReference>
<evidence type="ECO:0000313" key="1">
    <source>
        <dbReference type="EMBL" id="BBI90951.1"/>
    </source>
</evidence>
<protein>
    <submittedName>
        <fullName evidence="1">Uncharacterized protein</fullName>
    </submittedName>
</protein>
<name>A0A5S9BZH1_9CAUD</name>
<dbReference type="Proteomes" id="UP000424080">
    <property type="component" value="Segment"/>
</dbReference>
<evidence type="ECO:0000313" key="2">
    <source>
        <dbReference type="Proteomes" id="UP000424080"/>
    </source>
</evidence>